<evidence type="ECO:0000313" key="4">
    <source>
        <dbReference type="EMBL" id="MBP1854136.1"/>
    </source>
</evidence>
<sequence length="189" mass="20982">MQNNRAINTKELVLCSLFTAMIAIGAFIKIPIPFMDYFTLQFLFVILAGMILGPRLGTISVTIYIVIGLMGFPVFAAGGGIQYILKPSFGYLIGFGVCAFVIGYICEKIKIPNFKQYLIISFIGMFFTYSIGFIYKYLILNLYMNEITPIGVIVLSAFPLDIPGDVILCIVGSSIANQLRHALKKEYTL</sequence>
<feature type="transmembrane region" description="Helical" evidence="3">
    <location>
        <begin position="12"/>
        <end position="32"/>
    </location>
</feature>
<dbReference type="InterPro" id="IPR003784">
    <property type="entry name" value="BioY"/>
</dbReference>
<evidence type="ECO:0000256" key="2">
    <source>
        <dbReference type="PIRNR" id="PIRNR016661"/>
    </source>
</evidence>
<organism evidence="4 5">
    <name type="scientific">Metaclostridioides mangenotii</name>
    <dbReference type="NCBI Taxonomy" id="1540"/>
    <lineage>
        <taxon>Bacteria</taxon>
        <taxon>Bacillati</taxon>
        <taxon>Bacillota</taxon>
        <taxon>Clostridia</taxon>
        <taxon>Peptostreptococcales</taxon>
        <taxon>Peptostreptococcaceae</taxon>
        <taxon>Metaclostridioides</taxon>
    </lineage>
</organism>
<keyword evidence="3" id="KW-1133">Transmembrane helix</keyword>
<keyword evidence="2" id="KW-1003">Cell membrane</keyword>
<keyword evidence="3" id="KW-0812">Transmembrane</keyword>
<keyword evidence="2" id="KW-0813">Transport</keyword>
<evidence type="ECO:0000256" key="3">
    <source>
        <dbReference type="SAM" id="Phobius"/>
    </source>
</evidence>
<reference evidence="4 5" key="1">
    <citation type="submission" date="2021-03" db="EMBL/GenBank/DDBJ databases">
        <title>Genomic Encyclopedia of Type Strains, Phase IV (KMG-IV): sequencing the most valuable type-strain genomes for metagenomic binning, comparative biology and taxonomic classification.</title>
        <authorList>
            <person name="Goeker M."/>
        </authorList>
    </citation>
    <scope>NUCLEOTIDE SEQUENCE [LARGE SCALE GENOMIC DNA]</scope>
    <source>
        <strain evidence="4 5">DSM 1289</strain>
    </source>
</reference>
<comment type="subcellular location">
    <subcellularLocation>
        <location evidence="2">Cell membrane</location>
        <topology evidence="2">Multi-pass membrane protein</topology>
    </subcellularLocation>
</comment>
<dbReference type="Pfam" id="PF02632">
    <property type="entry name" value="BioY"/>
    <property type="match status" value="1"/>
</dbReference>
<dbReference type="EMBL" id="JAGGJX010000001">
    <property type="protein sequence ID" value="MBP1854136.1"/>
    <property type="molecule type" value="Genomic_DNA"/>
</dbReference>
<keyword evidence="5" id="KW-1185">Reference proteome</keyword>
<proteinExistence type="inferred from homology"/>
<protein>
    <recommendedName>
        <fullName evidence="2">Biotin transporter</fullName>
    </recommendedName>
</protein>
<dbReference type="PANTHER" id="PTHR34295">
    <property type="entry name" value="BIOTIN TRANSPORTER BIOY"/>
    <property type="match status" value="1"/>
</dbReference>
<dbReference type="Proteomes" id="UP000767291">
    <property type="component" value="Unassembled WGS sequence"/>
</dbReference>
<dbReference type="PANTHER" id="PTHR34295:SF1">
    <property type="entry name" value="BIOTIN TRANSPORTER BIOY"/>
    <property type="match status" value="1"/>
</dbReference>
<comment type="similarity">
    <text evidence="1 2">Belongs to the BioY family.</text>
</comment>
<evidence type="ECO:0000313" key="5">
    <source>
        <dbReference type="Proteomes" id="UP000767291"/>
    </source>
</evidence>
<evidence type="ECO:0000256" key="1">
    <source>
        <dbReference type="ARBA" id="ARBA00010692"/>
    </source>
</evidence>
<dbReference type="Gene3D" id="1.10.1760.20">
    <property type="match status" value="1"/>
</dbReference>
<feature type="transmembrane region" description="Helical" evidence="3">
    <location>
        <begin position="89"/>
        <end position="106"/>
    </location>
</feature>
<accession>A0ABS4E889</accession>
<feature type="transmembrane region" description="Helical" evidence="3">
    <location>
        <begin position="38"/>
        <end position="56"/>
    </location>
</feature>
<comment type="caution">
    <text evidence="4">The sequence shown here is derived from an EMBL/GenBank/DDBJ whole genome shotgun (WGS) entry which is preliminary data.</text>
</comment>
<feature type="transmembrane region" description="Helical" evidence="3">
    <location>
        <begin position="150"/>
        <end position="176"/>
    </location>
</feature>
<dbReference type="RefSeq" id="WP_209455704.1">
    <property type="nucleotide sequence ID" value="NZ_BAAACS010000017.1"/>
</dbReference>
<feature type="transmembrane region" description="Helical" evidence="3">
    <location>
        <begin position="118"/>
        <end position="138"/>
    </location>
</feature>
<feature type="transmembrane region" description="Helical" evidence="3">
    <location>
        <begin position="63"/>
        <end position="83"/>
    </location>
</feature>
<dbReference type="PIRSF" id="PIRSF016661">
    <property type="entry name" value="BioY"/>
    <property type="match status" value="1"/>
</dbReference>
<keyword evidence="2 3" id="KW-0472">Membrane</keyword>
<name>A0ABS4E889_9FIRM</name>
<gene>
    <name evidence="4" type="ORF">J2Z43_000526</name>
</gene>